<evidence type="ECO:0000313" key="2">
    <source>
        <dbReference type="EMBL" id="KZV98935.1"/>
    </source>
</evidence>
<sequence>MTRHTFTAALDVANWQRDHDGSPVDFAVLVVSPDAEILFLRSPTNELFVPADKYKDGRPTVLHAVVDVVHRDAQLDVERIAAVLLQQDSPSAIFVVRAAPSGSQAPDAAPLWLKRDELERPDVSSATKLLAESGFAWIYQPQNKSAFDSAEGVVFKNDDDAFPLAPGCRVVRLPDGPLEEANIAKLFTLFDAAVEWLVSVGRTEQWGDVPWSKSEMRTKRVRGVAADERLYGWFIEDSQTGECLGSLLCGLGIPGHASMYATEEPEVYVNALVASTARRGQNLGGSLIGVVKAHAQDNGIHLVRLDCYNGGDGQLRRWYEKMGFTPIGTYEESGWKGAVLEQRV</sequence>
<evidence type="ECO:0000313" key="3">
    <source>
        <dbReference type="Proteomes" id="UP000077266"/>
    </source>
</evidence>
<dbReference type="SUPFAM" id="SSF55729">
    <property type="entry name" value="Acyl-CoA N-acyltransferases (Nat)"/>
    <property type="match status" value="1"/>
</dbReference>
<dbReference type="InterPro" id="IPR000182">
    <property type="entry name" value="GNAT_dom"/>
</dbReference>
<dbReference type="PROSITE" id="PS51186">
    <property type="entry name" value="GNAT"/>
    <property type="match status" value="1"/>
</dbReference>
<keyword evidence="3" id="KW-1185">Reference proteome</keyword>
<accession>A0A165M964</accession>
<feature type="domain" description="N-acetyltransferase" evidence="1">
    <location>
        <begin position="253"/>
        <end position="344"/>
    </location>
</feature>
<dbReference type="InParanoid" id="A0A165M964"/>
<name>A0A165M964_EXIGL</name>
<organism evidence="2 3">
    <name type="scientific">Exidia glandulosa HHB12029</name>
    <dbReference type="NCBI Taxonomy" id="1314781"/>
    <lineage>
        <taxon>Eukaryota</taxon>
        <taxon>Fungi</taxon>
        <taxon>Dikarya</taxon>
        <taxon>Basidiomycota</taxon>
        <taxon>Agaricomycotina</taxon>
        <taxon>Agaricomycetes</taxon>
        <taxon>Auriculariales</taxon>
        <taxon>Exidiaceae</taxon>
        <taxon>Exidia</taxon>
    </lineage>
</organism>
<protein>
    <recommendedName>
        <fullName evidence="1">N-acetyltransferase domain-containing protein</fullName>
    </recommendedName>
</protein>
<dbReference type="Proteomes" id="UP000077266">
    <property type="component" value="Unassembled WGS sequence"/>
</dbReference>
<evidence type="ECO:0000259" key="1">
    <source>
        <dbReference type="PROSITE" id="PS51186"/>
    </source>
</evidence>
<dbReference type="Gene3D" id="3.40.630.30">
    <property type="match status" value="1"/>
</dbReference>
<dbReference type="InterPro" id="IPR016181">
    <property type="entry name" value="Acyl_CoA_acyltransferase"/>
</dbReference>
<gene>
    <name evidence="2" type="ORF">EXIGLDRAFT_763165</name>
</gene>
<dbReference type="AlphaFoldDB" id="A0A165M964"/>
<dbReference type="GO" id="GO:0016747">
    <property type="term" value="F:acyltransferase activity, transferring groups other than amino-acyl groups"/>
    <property type="evidence" value="ECO:0007669"/>
    <property type="project" value="InterPro"/>
</dbReference>
<reference evidence="2 3" key="1">
    <citation type="journal article" date="2016" name="Mol. Biol. Evol.">
        <title>Comparative Genomics of Early-Diverging Mushroom-Forming Fungi Provides Insights into the Origins of Lignocellulose Decay Capabilities.</title>
        <authorList>
            <person name="Nagy L.G."/>
            <person name="Riley R."/>
            <person name="Tritt A."/>
            <person name="Adam C."/>
            <person name="Daum C."/>
            <person name="Floudas D."/>
            <person name="Sun H."/>
            <person name="Yadav J.S."/>
            <person name="Pangilinan J."/>
            <person name="Larsson K.H."/>
            <person name="Matsuura K."/>
            <person name="Barry K."/>
            <person name="Labutti K."/>
            <person name="Kuo R."/>
            <person name="Ohm R.A."/>
            <person name="Bhattacharya S.S."/>
            <person name="Shirouzu T."/>
            <person name="Yoshinaga Y."/>
            <person name="Martin F.M."/>
            <person name="Grigoriev I.V."/>
            <person name="Hibbett D.S."/>
        </authorList>
    </citation>
    <scope>NUCLEOTIDE SEQUENCE [LARGE SCALE GENOMIC DNA]</scope>
    <source>
        <strain evidence="2 3">HHB12029</strain>
    </source>
</reference>
<dbReference type="OrthoDB" id="2821191at2759"/>
<proteinExistence type="predicted"/>
<dbReference type="EMBL" id="KV425914">
    <property type="protein sequence ID" value="KZV98935.1"/>
    <property type="molecule type" value="Genomic_DNA"/>
</dbReference>
<dbReference type="Pfam" id="PF00583">
    <property type="entry name" value="Acetyltransf_1"/>
    <property type="match status" value="1"/>
</dbReference>